<comment type="caution">
    <text evidence="2">The sequence shown here is derived from an EMBL/GenBank/DDBJ whole genome shotgun (WGS) entry which is preliminary data.</text>
</comment>
<dbReference type="PANTHER" id="PTHR24074">
    <property type="entry name" value="CO-CHAPERONE PROTEIN DJLA"/>
    <property type="match status" value="1"/>
</dbReference>
<dbReference type="SMART" id="SM00271">
    <property type="entry name" value="DnaJ"/>
    <property type="match status" value="1"/>
</dbReference>
<dbReference type="PRINTS" id="PR00625">
    <property type="entry name" value="JDOMAIN"/>
</dbReference>
<reference evidence="2 3" key="1">
    <citation type="submission" date="2016-01" db="EMBL/GenBank/DDBJ databases">
        <title>Biosynthesis of antibiotic leucinostatins and their inhibition on Phytophthora in bio-control Purpureocillium lilacinum.</title>
        <authorList>
            <person name="Wang G."/>
            <person name="Liu Z."/>
            <person name="Lin R."/>
            <person name="Li E."/>
            <person name="Mao Z."/>
            <person name="Ling J."/>
            <person name="Yin W."/>
            <person name="Xie B."/>
        </authorList>
    </citation>
    <scope>NUCLEOTIDE SEQUENCE [LARGE SCALE GENOMIC DNA]</scope>
    <source>
        <strain evidence="2">PLBJ-1</strain>
    </source>
</reference>
<protein>
    <submittedName>
        <fullName evidence="2">DnaJ domain-containing protein</fullName>
    </submittedName>
</protein>
<accession>A0A179GB91</accession>
<evidence type="ECO:0000313" key="3">
    <source>
        <dbReference type="Proteomes" id="UP000078240"/>
    </source>
</evidence>
<sequence length="146" mass="16535">MPSERKDHYATLGLSKDADIATVRKQYKKLALRYHPDRTTGSTEEFQKIQDAFDILGKAESKSKYDATLANGILNGTYLCPVCNDCPGRLDLNDIWAHIDEVHRGAKCTSCTDFSPETYKTLRTHLWNDHRWVLSLVGLPPRGNLL</sequence>
<evidence type="ECO:0000313" key="2">
    <source>
        <dbReference type="EMBL" id="OAQ74419.1"/>
    </source>
</evidence>
<name>A0A179GB91_PURLI</name>
<gene>
    <name evidence="2" type="ORF">VFPBJ_09715</name>
</gene>
<dbReference type="Pfam" id="PF00226">
    <property type="entry name" value="DnaJ"/>
    <property type="match status" value="1"/>
</dbReference>
<dbReference type="InterPro" id="IPR036869">
    <property type="entry name" value="J_dom_sf"/>
</dbReference>
<dbReference type="SUPFAM" id="SSF46565">
    <property type="entry name" value="Chaperone J-domain"/>
    <property type="match status" value="1"/>
</dbReference>
<dbReference type="InterPro" id="IPR050817">
    <property type="entry name" value="DjlA_DnaK_co-chaperone"/>
</dbReference>
<dbReference type="Proteomes" id="UP000078240">
    <property type="component" value="Unassembled WGS sequence"/>
</dbReference>
<dbReference type="InterPro" id="IPR001623">
    <property type="entry name" value="DnaJ_domain"/>
</dbReference>
<dbReference type="Gene3D" id="1.10.287.110">
    <property type="entry name" value="DnaJ domain"/>
    <property type="match status" value="1"/>
</dbReference>
<evidence type="ECO:0000259" key="1">
    <source>
        <dbReference type="PROSITE" id="PS50076"/>
    </source>
</evidence>
<proteinExistence type="predicted"/>
<dbReference type="AlphaFoldDB" id="A0A179GB91"/>
<feature type="domain" description="J" evidence="1">
    <location>
        <begin position="7"/>
        <end position="69"/>
    </location>
</feature>
<dbReference type="CDD" id="cd06257">
    <property type="entry name" value="DnaJ"/>
    <property type="match status" value="1"/>
</dbReference>
<dbReference type="EMBL" id="LSBH01000009">
    <property type="protein sequence ID" value="OAQ74419.1"/>
    <property type="molecule type" value="Genomic_DNA"/>
</dbReference>
<dbReference type="PROSITE" id="PS50076">
    <property type="entry name" value="DNAJ_2"/>
    <property type="match status" value="1"/>
</dbReference>
<organism evidence="2 3">
    <name type="scientific">Purpureocillium lilacinum</name>
    <name type="common">Paecilomyces lilacinus</name>
    <dbReference type="NCBI Taxonomy" id="33203"/>
    <lineage>
        <taxon>Eukaryota</taxon>
        <taxon>Fungi</taxon>
        <taxon>Dikarya</taxon>
        <taxon>Ascomycota</taxon>
        <taxon>Pezizomycotina</taxon>
        <taxon>Sordariomycetes</taxon>
        <taxon>Hypocreomycetidae</taxon>
        <taxon>Hypocreales</taxon>
        <taxon>Ophiocordycipitaceae</taxon>
        <taxon>Purpureocillium</taxon>
    </lineage>
</organism>